<dbReference type="CDD" id="cd00221">
    <property type="entry name" value="Vsr"/>
    <property type="match status" value="1"/>
</dbReference>
<keyword evidence="1 6" id="KW-0540">Nuclease</keyword>
<evidence type="ECO:0000256" key="1">
    <source>
        <dbReference type="ARBA" id="ARBA00022722"/>
    </source>
</evidence>
<dbReference type="Gene3D" id="3.40.960.10">
    <property type="entry name" value="VSR Endonuclease"/>
    <property type="match status" value="1"/>
</dbReference>
<dbReference type="Proteomes" id="UP000184089">
    <property type="component" value="Unassembled WGS sequence"/>
</dbReference>
<keyword evidence="2 6" id="KW-0255">Endonuclease</keyword>
<sequence>MADTISSDRRSKIMSHIKSKDTSIEMMVRRRLFAMGYRYQVNYKALPGKPDIVFTKKRIAIFIHGCYWHGHDCGSRYAHTSQSNKTYWGPKIERTKQRDQEHIQELEALGWKVVVLWECEIKQDFENLLSKLDDLLKNDW</sequence>
<dbReference type="PIRSF" id="PIRSF018267">
    <property type="entry name" value="VSR_endonuc"/>
    <property type="match status" value="1"/>
</dbReference>
<comment type="function">
    <text evidence="6">May nick specific sequences that contain T:G mispairs resulting from m5C-deamination.</text>
</comment>
<reference evidence="8" key="2">
    <citation type="submission" date="2016-11" db="EMBL/GenBank/DDBJ databases">
        <authorList>
            <person name="Varghese N."/>
            <person name="Submissions S."/>
        </authorList>
    </citation>
    <scope>NUCLEOTIDE SEQUENCE</scope>
    <source>
        <strain evidence="8">DSM 4029</strain>
    </source>
</reference>
<keyword evidence="5 6" id="KW-0234">DNA repair</keyword>
<dbReference type="NCBIfam" id="TIGR00632">
    <property type="entry name" value="vsr"/>
    <property type="match status" value="1"/>
</dbReference>
<dbReference type="GO" id="GO:0004519">
    <property type="term" value="F:endonuclease activity"/>
    <property type="evidence" value="ECO:0007669"/>
    <property type="project" value="UniProtKB-KW"/>
</dbReference>
<keyword evidence="4 6" id="KW-0378">Hydrolase</keyword>
<evidence type="ECO:0000256" key="5">
    <source>
        <dbReference type="ARBA" id="ARBA00023204"/>
    </source>
</evidence>
<evidence type="ECO:0000313" key="9">
    <source>
        <dbReference type="Proteomes" id="UP000184089"/>
    </source>
</evidence>
<evidence type="ECO:0000313" key="10">
    <source>
        <dbReference type="Proteomes" id="UP000474718"/>
    </source>
</evidence>
<dbReference type="InterPro" id="IPR011335">
    <property type="entry name" value="Restrct_endonuc-II-like"/>
</dbReference>
<organism evidence="8 9">
    <name type="scientific">Bittarella massiliensis</name>
    <name type="common">ex Durand et al. 2017</name>
    <dbReference type="NCBI Taxonomy" id="1720313"/>
    <lineage>
        <taxon>Bacteria</taxon>
        <taxon>Bacillati</taxon>
        <taxon>Bacillota</taxon>
        <taxon>Clostridia</taxon>
        <taxon>Eubacteriales</taxon>
        <taxon>Oscillospiraceae</taxon>
        <taxon>Bittarella (ex Durand et al. 2017)</taxon>
    </lineage>
</organism>
<comment type="similarity">
    <text evidence="6">Belongs to the vsr family.</text>
</comment>
<accession>A0AAQ1RVH1</accession>
<reference evidence="9" key="1">
    <citation type="submission" date="2016-11" db="EMBL/GenBank/DDBJ databases">
        <authorList>
            <person name="Jaros S."/>
            <person name="Januszkiewicz K."/>
            <person name="Wedrychowicz H."/>
        </authorList>
    </citation>
    <scope>NUCLEOTIDE SEQUENCE [LARGE SCALE GENOMIC DNA]</scope>
    <source>
        <strain evidence="9">DSM 4029</strain>
    </source>
</reference>
<dbReference type="GO" id="GO:0016787">
    <property type="term" value="F:hydrolase activity"/>
    <property type="evidence" value="ECO:0007669"/>
    <property type="project" value="UniProtKB-KW"/>
</dbReference>
<protein>
    <recommendedName>
        <fullName evidence="6">Very short patch repair endonuclease</fullName>
        <ecNumber evidence="6">3.1.-.-</ecNumber>
    </recommendedName>
</protein>
<evidence type="ECO:0000256" key="6">
    <source>
        <dbReference type="PIRNR" id="PIRNR018267"/>
    </source>
</evidence>
<comment type="caution">
    <text evidence="8">The sequence shown here is derived from an EMBL/GenBank/DDBJ whole genome shotgun (WGS) entry which is preliminary data.</text>
</comment>
<evidence type="ECO:0000256" key="4">
    <source>
        <dbReference type="ARBA" id="ARBA00022801"/>
    </source>
</evidence>
<dbReference type="GO" id="GO:0006298">
    <property type="term" value="P:mismatch repair"/>
    <property type="evidence" value="ECO:0007669"/>
    <property type="project" value="UniProtKB-UniRule"/>
</dbReference>
<gene>
    <name evidence="7" type="primary">vsr</name>
    <name evidence="7" type="ORF">GT747_01105</name>
    <name evidence="8" type="ORF">SAMN05444424_1031</name>
</gene>
<dbReference type="EMBL" id="WWVX01000001">
    <property type="protein sequence ID" value="MZL68372.1"/>
    <property type="molecule type" value="Genomic_DNA"/>
</dbReference>
<keyword evidence="10" id="KW-1185">Reference proteome</keyword>
<evidence type="ECO:0000313" key="8">
    <source>
        <dbReference type="EMBL" id="SHF88243.1"/>
    </source>
</evidence>
<dbReference type="RefSeq" id="WP_021659466.1">
    <property type="nucleotide sequence ID" value="NZ_FQVY01000001.1"/>
</dbReference>
<dbReference type="SUPFAM" id="SSF52980">
    <property type="entry name" value="Restriction endonuclease-like"/>
    <property type="match status" value="1"/>
</dbReference>
<evidence type="ECO:0000256" key="2">
    <source>
        <dbReference type="ARBA" id="ARBA00022759"/>
    </source>
</evidence>
<keyword evidence="3 6" id="KW-0227">DNA damage</keyword>
<dbReference type="EMBL" id="FQVY01000001">
    <property type="protein sequence ID" value="SHF88243.1"/>
    <property type="molecule type" value="Genomic_DNA"/>
</dbReference>
<name>A0AAQ1RVH1_9FIRM</name>
<dbReference type="Pfam" id="PF03852">
    <property type="entry name" value="Vsr"/>
    <property type="match status" value="1"/>
</dbReference>
<reference evidence="7 10" key="3">
    <citation type="journal article" date="2019" name="Nat. Med.">
        <title>A library of human gut bacterial isolates paired with longitudinal multiomics data enables mechanistic microbiome research.</title>
        <authorList>
            <person name="Poyet M."/>
            <person name="Groussin M."/>
            <person name="Gibbons S.M."/>
            <person name="Avila-Pacheco J."/>
            <person name="Jiang X."/>
            <person name="Kearney S.M."/>
            <person name="Perrotta A.R."/>
            <person name="Berdy B."/>
            <person name="Zhao S."/>
            <person name="Lieberman T.D."/>
            <person name="Swanson P.K."/>
            <person name="Smith M."/>
            <person name="Roesemann S."/>
            <person name="Alexander J.E."/>
            <person name="Rich S.A."/>
            <person name="Livny J."/>
            <person name="Vlamakis H."/>
            <person name="Clish C."/>
            <person name="Bullock K."/>
            <person name="Deik A."/>
            <person name="Scott J."/>
            <person name="Pierce K.A."/>
            <person name="Xavier R.J."/>
            <person name="Alm E.J."/>
        </authorList>
    </citation>
    <scope>NUCLEOTIDE SEQUENCE [LARGE SCALE GENOMIC DNA]</scope>
    <source>
        <strain evidence="7 10">BIOML-A2</strain>
    </source>
</reference>
<dbReference type="AlphaFoldDB" id="A0AAQ1RVH1"/>
<proteinExistence type="inferred from homology"/>
<dbReference type="Proteomes" id="UP000474718">
    <property type="component" value="Unassembled WGS sequence"/>
</dbReference>
<evidence type="ECO:0000256" key="3">
    <source>
        <dbReference type="ARBA" id="ARBA00022763"/>
    </source>
</evidence>
<evidence type="ECO:0000313" key="7">
    <source>
        <dbReference type="EMBL" id="MZL68372.1"/>
    </source>
</evidence>
<dbReference type="InterPro" id="IPR004603">
    <property type="entry name" value="DNA_mismatch_endonuc_vsr"/>
</dbReference>
<dbReference type="EC" id="3.1.-.-" evidence="6"/>